<dbReference type="PANTHER" id="PTHR35532:SF5">
    <property type="entry name" value="CARBOHYDRATE-BINDING DOMAIN-CONTAINING PROTEIN"/>
    <property type="match status" value="1"/>
</dbReference>
<accession>A0ABU9ATF4</accession>
<dbReference type="Pfam" id="PF01841">
    <property type="entry name" value="Transglut_core"/>
    <property type="match status" value="1"/>
</dbReference>
<evidence type="ECO:0000256" key="1">
    <source>
        <dbReference type="SAM" id="SignalP"/>
    </source>
</evidence>
<dbReference type="Gene3D" id="3.40.50.1820">
    <property type="entry name" value="alpha/beta hydrolase"/>
    <property type="match status" value="1"/>
</dbReference>
<feature type="chain" id="PRO_5045255455" evidence="1">
    <location>
        <begin position="20"/>
        <end position="747"/>
    </location>
</feature>
<sequence length="747" mass="82521">MRFLLPLLCLPAALLAAPADDFIAAAKAKHGEAGEKAAKFLTENMPAKDREALSAEFLGNNLDLALQARGEFPWAKDVPEDIFLNDVLPYAVFDETREAWRKDFLEKARPLVKDAKTVTDAVQALNREFFKIVDVHYNTGRKIPNQSPSESMAINKATCTGLSIILVDACRAVGIPARATGTPLWANERGNHTWVEVWDGDWHFTGADEYEKDGLDRGWFVNDAAQAKLDDPKYGIFSTSWKKDGTAFPMVWAEGSQDVAAVNVTSRYAKTPAPAESAVAKLGVRLFQKKGGERLAVPFVVLDDTDKKLGESETKAGTTDLNDMPRFELKPGAKGWLRFTKESEVREMAFGPLEKGDPTVDAAWEDLAPVPCSISTVEYWLSSSRKEEDLPGDLSKADAARVLHLLAADRTSALAKERKDELEKKSITLGDKTLRWLDKTFGDAPAEGRSLWISMHGGGSAPPQVNDQQWQNQIKLYEPAEGIYIAPRAPTDTWNMWHEGHIDPMFQRLIEDHVALRGVNPNKVYLMGYSAGGDGVWQLAPRMADRFAAAAMMAGHPNEASLLGLRDLPFAIFMGGADAAYDRNKIAAAKTAELDQLAKDDPGGYVHMSRIYEGLPHWMNRKDAEAVPWMATFTRQPWPKKIVWFQDDITHDRFYWLKIPDLAAAKAGQKIVATVEGQKISLEGDVPSKTELRLSDELLDLDQPVTVSVNGKQVHEGKVPRTATAIRTTLNERLDPAAAANAVLILP</sequence>
<dbReference type="InterPro" id="IPR002931">
    <property type="entry name" value="Transglutaminase-like"/>
</dbReference>
<evidence type="ECO:0000313" key="3">
    <source>
        <dbReference type="EMBL" id="MEK7951026.1"/>
    </source>
</evidence>
<gene>
    <name evidence="3" type="ORF">WKV53_10985</name>
</gene>
<evidence type="ECO:0000259" key="2">
    <source>
        <dbReference type="Pfam" id="PF01841"/>
    </source>
</evidence>
<dbReference type="EMBL" id="JBBUKT010000003">
    <property type="protein sequence ID" value="MEK7951026.1"/>
    <property type="molecule type" value="Genomic_DNA"/>
</dbReference>
<feature type="signal peptide" evidence="1">
    <location>
        <begin position="1"/>
        <end position="19"/>
    </location>
</feature>
<dbReference type="Proteomes" id="UP001371305">
    <property type="component" value="Unassembled WGS sequence"/>
</dbReference>
<comment type="caution">
    <text evidence="3">The sequence shown here is derived from an EMBL/GenBank/DDBJ whole genome shotgun (WGS) entry which is preliminary data.</text>
</comment>
<organism evidence="3 4">
    <name type="scientific">Luteolibacter soli</name>
    <dbReference type="NCBI Taxonomy" id="3135280"/>
    <lineage>
        <taxon>Bacteria</taxon>
        <taxon>Pseudomonadati</taxon>
        <taxon>Verrucomicrobiota</taxon>
        <taxon>Verrucomicrobiia</taxon>
        <taxon>Verrucomicrobiales</taxon>
        <taxon>Verrucomicrobiaceae</taxon>
        <taxon>Luteolibacter</taxon>
    </lineage>
</organism>
<evidence type="ECO:0000313" key="4">
    <source>
        <dbReference type="Proteomes" id="UP001371305"/>
    </source>
</evidence>
<name>A0ABU9ATF4_9BACT</name>
<dbReference type="SUPFAM" id="SSF54001">
    <property type="entry name" value="Cysteine proteinases"/>
    <property type="match status" value="1"/>
</dbReference>
<protein>
    <submittedName>
        <fullName evidence="3">Transglutaminase domain-containing protein</fullName>
    </submittedName>
</protein>
<proteinExistence type="predicted"/>
<keyword evidence="4" id="KW-1185">Reference proteome</keyword>
<dbReference type="Gene3D" id="3.10.620.30">
    <property type="match status" value="1"/>
</dbReference>
<dbReference type="RefSeq" id="WP_341404628.1">
    <property type="nucleotide sequence ID" value="NZ_JBBUKT010000003.1"/>
</dbReference>
<dbReference type="SUPFAM" id="SSF53474">
    <property type="entry name" value="alpha/beta-Hydrolases"/>
    <property type="match status" value="1"/>
</dbReference>
<dbReference type="InterPro" id="IPR038765">
    <property type="entry name" value="Papain-like_cys_pep_sf"/>
</dbReference>
<keyword evidence="1" id="KW-0732">Signal</keyword>
<feature type="domain" description="Transglutaminase-like" evidence="2">
    <location>
        <begin position="108"/>
        <end position="207"/>
    </location>
</feature>
<reference evidence="3 4" key="1">
    <citation type="submission" date="2024-04" db="EMBL/GenBank/DDBJ databases">
        <title>Luteolibacter sp. isolated from soil.</title>
        <authorList>
            <person name="An J."/>
        </authorList>
    </citation>
    <scope>NUCLEOTIDE SEQUENCE [LARGE SCALE GENOMIC DNA]</scope>
    <source>
        <strain evidence="3 4">Y139</strain>
    </source>
</reference>
<dbReference type="PANTHER" id="PTHR35532">
    <property type="entry name" value="SIMILAR TO POLYHYDROXYALKANOATE DEPOLYMERASE"/>
    <property type="match status" value="1"/>
</dbReference>
<dbReference type="InterPro" id="IPR029058">
    <property type="entry name" value="AB_hydrolase_fold"/>
</dbReference>